<dbReference type="Proteomes" id="UP000663836">
    <property type="component" value="Unassembled WGS sequence"/>
</dbReference>
<proteinExistence type="predicted"/>
<evidence type="ECO:0000313" key="1">
    <source>
        <dbReference type="EMBL" id="CAF1285948.1"/>
    </source>
</evidence>
<organism evidence="3 4">
    <name type="scientific">Rotaria sordida</name>
    <dbReference type="NCBI Taxonomy" id="392033"/>
    <lineage>
        <taxon>Eukaryota</taxon>
        <taxon>Metazoa</taxon>
        <taxon>Spiralia</taxon>
        <taxon>Gnathifera</taxon>
        <taxon>Rotifera</taxon>
        <taxon>Eurotatoria</taxon>
        <taxon>Bdelloidea</taxon>
        <taxon>Philodinida</taxon>
        <taxon>Philodinidae</taxon>
        <taxon>Rotaria</taxon>
    </lineage>
</organism>
<dbReference type="EMBL" id="CAJNOH010002308">
    <property type="protein sequence ID" value="CAF1285948.1"/>
    <property type="molecule type" value="Genomic_DNA"/>
</dbReference>
<comment type="caution">
    <text evidence="3">The sequence shown here is derived from an EMBL/GenBank/DDBJ whole genome shotgun (WGS) entry which is preliminary data.</text>
</comment>
<evidence type="ECO:0000313" key="2">
    <source>
        <dbReference type="EMBL" id="CAF1563328.1"/>
    </source>
</evidence>
<gene>
    <name evidence="3" type="ORF">JBS370_LOCUS40113</name>
    <name evidence="2" type="ORF">JXQ802_LOCUS44546</name>
    <name evidence="1" type="ORF">PYM288_LOCUS29135</name>
</gene>
<dbReference type="EMBL" id="CAJNOL010003457">
    <property type="protein sequence ID" value="CAF1563328.1"/>
    <property type="molecule type" value="Genomic_DNA"/>
</dbReference>
<dbReference type="AlphaFoldDB" id="A0A820HK97"/>
<evidence type="ECO:0000313" key="4">
    <source>
        <dbReference type="Proteomes" id="UP000663836"/>
    </source>
</evidence>
<evidence type="ECO:0000313" key="3">
    <source>
        <dbReference type="EMBL" id="CAF4292484.1"/>
    </source>
</evidence>
<keyword evidence="5" id="KW-1185">Reference proteome</keyword>
<name>A0A820HK97_9BILA</name>
<evidence type="ECO:0000313" key="5">
    <source>
        <dbReference type="Proteomes" id="UP000663870"/>
    </source>
</evidence>
<dbReference type="Proteomes" id="UP000663854">
    <property type="component" value="Unassembled WGS sequence"/>
</dbReference>
<dbReference type="Proteomes" id="UP000663870">
    <property type="component" value="Unassembled WGS sequence"/>
</dbReference>
<reference evidence="3" key="1">
    <citation type="submission" date="2021-02" db="EMBL/GenBank/DDBJ databases">
        <authorList>
            <person name="Nowell W R."/>
        </authorList>
    </citation>
    <scope>NUCLEOTIDE SEQUENCE</scope>
</reference>
<protein>
    <submittedName>
        <fullName evidence="3">Uncharacterized protein</fullName>
    </submittedName>
</protein>
<dbReference type="EMBL" id="CAJOBD010033260">
    <property type="protein sequence ID" value="CAF4292484.1"/>
    <property type="molecule type" value="Genomic_DNA"/>
</dbReference>
<sequence length="89" mass="10188">MIKDYTKQINLFKHAIKNEKHALKPKDIFPLVGNVYRSSINGKKIREQVNALKISQIDISLEQEVFDELSAKANSSTVMHQFKSITSNK</sequence>
<accession>A0A820HK97</accession>